<dbReference type="PROSITE" id="PS50922">
    <property type="entry name" value="TLC"/>
    <property type="match status" value="1"/>
</dbReference>
<dbReference type="GO" id="GO:0046513">
    <property type="term" value="P:ceramide biosynthetic process"/>
    <property type="evidence" value="ECO:0007669"/>
    <property type="project" value="InterPro"/>
</dbReference>
<proteinExistence type="inferred from homology"/>
<protein>
    <recommendedName>
        <fullName evidence="9">TLC domain-containing protein</fullName>
    </recommendedName>
</protein>
<dbReference type="OMA" id="KFFHLSY"/>
<feature type="transmembrane region" description="Helical" evidence="8">
    <location>
        <begin position="148"/>
        <end position="168"/>
    </location>
</feature>
<dbReference type="PANTHER" id="PTHR12560:SF0">
    <property type="entry name" value="LD18904P"/>
    <property type="match status" value="1"/>
</dbReference>
<evidence type="ECO:0000256" key="8">
    <source>
        <dbReference type="SAM" id="Phobius"/>
    </source>
</evidence>
<comment type="subcellular location">
    <subcellularLocation>
        <location evidence="1">Membrane</location>
        <topology evidence="1">Multi-pass membrane protein</topology>
    </subcellularLocation>
</comment>
<keyword evidence="4 8" id="KW-1133">Transmembrane helix</keyword>
<dbReference type="AlphaFoldDB" id="S3CSB4"/>
<dbReference type="GO" id="GO:0050291">
    <property type="term" value="F:sphingosine N-acyltransferase activity"/>
    <property type="evidence" value="ECO:0007669"/>
    <property type="project" value="InterPro"/>
</dbReference>
<feature type="transmembrane region" description="Helical" evidence="8">
    <location>
        <begin position="275"/>
        <end position="299"/>
    </location>
</feature>
<feature type="region of interest" description="Disordered" evidence="7">
    <location>
        <begin position="1"/>
        <end position="25"/>
    </location>
</feature>
<gene>
    <name evidence="10" type="ORF">GLAREA_04750</name>
</gene>
<dbReference type="KEGG" id="glz:GLAREA_04750"/>
<evidence type="ECO:0000256" key="4">
    <source>
        <dbReference type="ARBA" id="ARBA00022989"/>
    </source>
</evidence>
<dbReference type="InterPro" id="IPR016439">
    <property type="entry name" value="Lag1/Lac1-like"/>
</dbReference>
<keyword evidence="5 6" id="KW-0472">Membrane</keyword>
<evidence type="ECO:0000256" key="7">
    <source>
        <dbReference type="SAM" id="MobiDB-lite"/>
    </source>
</evidence>
<evidence type="ECO:0000256" key="6">
    <source>
        <dbReference type="PROSITE-ProRule" id="PRU00205"/>
    </source>
</evidence>
<dbReference type="HOGENOM" id="CLU_028277_2_2_1"/>
<dbReference type="OrthoDB" id="537032at2759"/>
<dbReference type="GO" id="GO:0016020">
    <property type="term" value="C:membrane"/>
    <property type="evidence" value="ECO:0007669"/>
    <property type="project" value="UniProtKB-SubCell"/>
</dbReference>
<dbReference type="RefSeq" id="XP_008085318.1">
    <property type="nucleotide sequence ID" value="XM_008087127.1"/>
</dbReference>
<keyword evidence="3 6" id="KW-0812">Transmembrane</keyword>
<dbReference type="Proteomes" id="UP000016922">
    <property type="component" value="Unassembled WGS sequence"/>
</dbReference>
<dbReference type="STRING" id="1116229.S3CSB4"/>
<comment type="similarity">
    <text evidence="2">Belongs to the sphingosine N-acyltransferase family.</text>
</comment>
<dbReference type="InterPro" id="IPR006634">
    <property type="entry name" value="TLC-dom"/>
</dbReference>
<feature type="domain" description="TLC" evidence="9">
    <location>
        <begin position="142"/>
        <end position="379"/>
    </location>
</feature>
<organism evidence="10 11">
    <name type="scientific">Glarea lozoyensis (strain ATCC 20868 / MF5171)</name>
    <dbReference type="NCBI Taxonomy" id="1116229"/>
    <lineage>
        <taxon>Eukaryota</taxon>
        <taxon>Fungi</taxon>
        <taxon>Dikarya</taxon>
        <taxon>Ascomycota</taxon>
        <taxon>Pezizomycotina</taxon>
        <taxon>Leotiomycetes</taxon>
        <taxon>Helotiales</taxon>
        <taxon>Helotiaceae</taxon>
        <taxon>Glarea</taxon>
    </lineage>
</organism>
<dbReference type="EMBL" id="KE145369">
    <property type="protein sequence ID" value="EPE27959.1"/>
    <property type="molecule type" value="Genomic_DNA"/>
</dbReference>
<dbReference type="GeneID" id="19463805"/>
<evidence type="ECO:0000259" key="9">
    <source>
        <dbReference type="PROSITE" id="PS50922"/>
    </source>
</evidence>
<evidence type="ECO:0000313" key="10">
    <source>
        <dbReference type="EMBL" id="EPE27959.1"/>
    </source>
</evidence>
<evidence type="ECO:0000256" key="2">
    <source>
        <dbReference type="ARBA" id="ARBA00009808"/>
    </source>
</evidence>
<accession>S3CSB4</accession>
<dbReference type="Pfam" id="PF03798">
    <property type="entry name" value="TRAM_LAG1_CLN8"/>
    <property type="match status" value="1"/>
</dbReference>
<dbReference type="eggNOG" id="KOG1607">
    <property type="taxonomic scope" value="Eukaryota"/>
</dbReference>
<feature type="transmembrane region" description="Helical" evidence="8">
    <location>
        <begin position="106"/>
        <end position="127"/>
    </location>
</feature>
<feature type="transmembrane region" description="Helical" evidence="8">
    <location>
        <begin position="57"/>
        <end position="74"/>
    </location>
</feature>
<name>S3CSB4_GLAL2</name>
<evidence type="ECO:0000313" key="11">
    <source>
        <dbReference type="Proteomes" id="UP000016922"/>
    </source>
</evidence>
<evidence type="ECO:0000256" key="5">
    <source>
        <dbReference type="ARBA" id="ARBA00023136"/>
    </source>
</evidence>
<reference evidence="10 11" key="1">
    <citation type="journal article" date="2013" name="BMC Genomics">
        <title>Genomics-driven discovery of the pneumocandin biosynthetic gene cluster in the fungus Glarea lozoyensis.</title>
        <authorList>
            <person name="Chen L."/>
            <person name="Yue Q."/>
            <person name="Zhang X."/>
            <person name="Xiang M."/>
            <person name="Wang C."/>
            <person name="Li S."/>
            <person name="Che Y."/>
            <person name="Ortiz-Lopez F.J."/>
            <person name="Bills G.F."/>
            <person name="Liu X."/>
            <person name="An Z."/>
        </authorList>
    </citation>
    <scope>NUCLEOTIDE SEQUENCE [LARGE SCALE GENOMIC DNA]</scope>
    <source>
        <strain evidence="11">ATCC 20868 / MF5171</strain>
    </source>
</reference>
<evidence type="ECO:0000256" key="3">
    <source>
        <dbReference type="ARBA" id="ARBA00022692"/>
    </source>
</evidence>
<dbReference type="PANTHER" id="PTHR12560">
    <property type="entry name" value="LONGEVITY ASSURANCE FACTOR 1 LAG1"/>
    <property type="match status" value="1"/>
</dbReference>
<feature type="transmembrane region" description="Helical" evidence="8">
    <location>
        <begin position="351"/>
        <end position="375"/>
    </location>
</feature>
<sequence length="456" mass="52071">MDNNDSNTPATPSLRLSPQSRGSNGLTANEKILVRKLKKNEDGVFKTLGDWFFENQIGLSFNLIALLFLSHIFIPKSRIHTSKFFKLSEYNATTGKYVSSSDDLCFISFCVVLITGLRAACMEYVLVPLANLWGIPKKKLATRFAEQAWLWIYANTVWPIGLYIYYNSPYFFKMDGLWTNWPDRELDGLLKAYVMVQWSFWIQQILVVHIEDRRKDHWQMLTHHFVTVTLISASYAYHQSRVGSLILWLMDVVDLSFPLAKCLKYLGFTTICDILFGIFTVSFFVARHVIFLTICWSIYADIPRVITSGCYIGNMNNLSGPYAVPDDWSHVFQPFLNPEGIVCWNDNIKNAFLGTLLVLQVITAIWFVAIVRVVIRVLRGGSAEDIRSDDECEEEIEYEELPPLEEEVGVEEINLLGWERRSGGKRGASASGVTFSSTRKELLNRVGCEKQIDGLE</sequence>
<dbReference type="SMART" id="SM00724">
    <property type="entry name" value="TLC"/>
    <property type="match status" value="1"/>
</dbReference>
<evidence type="ECO:0000256" key="1">
    <source>
        <dbReference type="ARBA" id="ARBA00004141"/>
    </source>
</evidence>
<keyword evidence="11" id="KW-1185">Reference proteome</keyword>